<comment type="similarity">
    <text evidence="3 12">Belongs to the FAD-dependent oxidoreductase 2 family. NadB subfamily.</text>
</comment>
<evidence type="ECO:0000313" key="15">
    <source>
        <dbReference type="EMBL" id="MXN66059.1"/>
    </source>
</evidence>
<dbReference type="PIRSF" id="PIRSF000171">
    <property type="entry name" value="SDHA_APRA_LASPO"/>
    <property type="match status" value="1"/>
</dbReference>
<dbReference type="Gene3D" id="1.20.58.100">
    <property type="entry name" value="Fumarate reductase/succinate dehydrogenase flavoprotein-like, C-terminal domain"/>
    <property type="match status" value="1"/>
</dbReference>
<dbReference type="InterPro" id="IPR036188">
    <property type="entry name" value="FAD/NAD-bd_sf"/>
</dbReference>
<evidence type="ECO:0000256" key="1">
    <source>
        <dbReference type="ARBA" id="ARBA00001974"/>
    </source>
</evidence>
<evidence type="ECO:0000256" key="5">
    <source>
        <dbReference type="ARBA" id="ARBA00022630"/>
    </source>
</evidence>
<dbReference type="InterPro" id="IPR015939">
    <property type="entry name" value="Fum_Rdtase/Succ_DH_flav-like_C"/>
</dbReference>
<comment type="caution">
    <text evidence="15">The sequence shown here is derived from an EMBL/GenBank/DDBJ whole genome shotgun (WGS) entry which is preliminary data.</text>
</comment>
<evidence type="ECO:0000259" key="14">
    <source>
        <dbReference type="Pfam" id="PF02910"/>
    </source>
</evidence>
<dbReference type="AlphaFoldDB" id="A0A7X3S8R3"/>
<dbReference type="PANTHER" id="PTHR42716">
    <property type="entry name" value="L-ASPARTATE OXIDASE"/>
    <property type="match status" value="1"/>
</dbReference>
<feature type="domain" description="FAD-dependent oxidoreductase 2 FAD-binding" evidence="13">
    <location>
        <begin position="15"/>
        <end position="385"/>
    </location>
</feature>
<dbReference type="Pfam" id="PF00890">
    <property type="entry name" value="FAD_binding_2"/>
    <property type="match status" value="1"/>
</dbReference>
<comment type="cofactor">
    <cofactor evidence="1 12">
        <name>FAD</name>
        <dbReference type="ChEBI" id="CHEBI:57692"/>
    </cofactor>
</comment>
<feature type="active site" description="Proton acceptor" evidence="11">
    <location>
        <position position="285"/>
    </location>
</feature>
<dbReference type="InterPro" id="IPR037099">
    <property type="entry name" value="Fum_R/Succ_DH_flav-like_C_sf"/>
</dbReference>
<dbReference type="NCBIfam" id="TIGR00551">
    <property type="entry name" value="nadB"/>
    <property type="match status" value="1"/>
</dbReference>
<evidence type="ECO:0000256" key="6">
    <source>
        <dbReference type="ARBA" id="ARBA00022642"/>
    </source>
</evidence>
<dbReference type="Proteomes" id="UP000433101">
    <property type="component" value="Unassembled WGS sequence"/>
</dbReference>
<comment type="pathway">
    <text evidence="2 12">Cofactor biosynthesis; NAD(+) biosynthesis; iminoaspartate from L-aspartate (oxidase route): step 1/1.</text>
</comment>
<name>A0A7X3S8R3_9HYPH</name>
<dbReference type="UniPathway" id="UPA00253">
    <property type="reaction ID" value="UER00326"/>
</dbReference>
<evidence type="ECO:0000256" key="7">
    <source>
        <dbReference type="ARBA" id="ARBA00022827"/>
    </source>
</evidence>
<dbReference type="GO" id="GO:0034628">
    <property type="term" value="P:'de novo' NAD+ biosynthetic process from L-aspartate"/>
    <property type="evidence" value="ECO:0007669"/>
    <property type="project" value="TreeGrafter"/>
</dbReference>
<keyword evidence="7 12" id="KW-0274">FAD</keyword>
<dbReference type="NCBIfam" id="NF005701">
    <property type="entry name" value="PRK07512.1"/>
    <property type="match status" value="1"/>
</dbReference>
<comment type="subcellular location">
    <subcellularLocation>
        <location evidence="12">Cytoplasm</location>
    </subcellularLocation>
</comment>
<dbReference type="Gene3D" id="3.50.50.60">
    <property type="entry name" value="FAD/NAD(P)-binding domain"/>
    <property type="match status" value="1"/>
</dbReference>
<proteinExistence type="inferred from homology"/>
<comment type="catalytic activity">
    <reaction evidence="9">
        <text>L-aspartate + O2 = iminosuccinate + H2O2</text>
        <dbReference type="Rhea" id="RHEA:25876"/>
        <dbReference type="ChEBI" id="CHEBI:15379"/>
        <dbReference type="ChEBI" id="CHEBI:16240"/>
        <dbReference type="ChEBI" id="CHEBI:29991"/>
        <dbReference type="ChEBI" id="CHEBI:77875"/>
        <dbReference type="EC" id="1.4.3.16"/>
    </reaction>
    <physiologicalReaction direction="left-to-right" evidence="9">
        <dbReference type="Rhea" id="RHEA:25877"/>
    </physiologicalReaction>
</comment>
<dbReference type="PRINTS" id="PR00368">
    <property type="entry name" value="FADPNR"/>
</dbReference>
<dbReference type="EMBL" id="WUMV01000006">
    <property type="protein sequence ID" value="MXN66059.1"/>
    <property type="molecule type" value="Genomic_DNA"/>
</dbReference>
<keyword evidence="16" id="KW-1185">Reference proteome</keyword>
<sequence>MSASSFASPAPHIDDVVILGGGLAGLFCALKLAPRPVTVLTASPIGKGASSAWAQGGIAAAVSEQDSADAHARDTMEVGGGICEEKIVRLMTQEAGDRVRDLLGYGVPFDQDLEGKLQLSREAAHSENRVVRVRGDMAGRAIMDALVAAVRETPSIRVVEGYLGESLICEGKRVTGILARRRGGMERLAFPAKAIVLASGGIGHLYGVTTNPSEANGHGLAMAARAGAIIADAEFVQFHPTAIDVGRDPAPLATEALRGEGAILVDKAGKRFMEAIDPLKELAPRDVVARAIFAEVTAGRGAFLDCRASVGAAFPERFPTVYAACKGAGIDPVKDPIPVVPAEHYHMGGILTDANGRTSLDNLWAAGEVASTGAHGANRLASNSLLETVVFAARIAEDIQGLMPTPRTAHWPKIDHTIQDASQRNEVERAAISTLRKTMSANVGVIRNAEGLRGALAVFQALERRCERVSITNMIVAAKVVAAAALARTESRGGHYREDYPDADPAQARRTFLTLAEVEMIAQAAEESEAGQRALAAGELA</sequence>
<dbReference type="InterPro" id="IPR027477">
    <property type="entry name" value="Succ_DH/fumarate_Rdtase_cat_sf"/>
</dbReference>
<dbReference type="Pfam" id="PF02910">
    <property type="entry name" value="Succ_DH_flav_C"/>
    <property type="match status" value="1"/>
</dbReference>
<evidence type="ECO:0000256" key="10">
    <source>
        <dbReference type="NCBIfam" id="TIGR00551"/>
    </source>
</evidence>
<dbReference type="Gene3D" id="3.90.700.10">
    <property type="entry name" value="Succinate dehydrogenase/fumarate reductase flavoprotein, catalytic domain"/>
    <property type="match status" value="1"/>
</dbReference>
<comment type="function">
    <text evidence="12">Catalyzes the oxidation of L-aspartate to iminoaspartate.</text>
</comment>
<evidence type="ECO:0000256" key="2">
    <source>
        <dbReference type="ARBA" id="ARBA00004950"/>
    </source>
</evidence>
<evidence type="ECO:0000256" key="11">
    <source>
        <dbReference type="PIRSR" id="PIRSR000171-1"/>
    </source>
</evidence>
<dbReference type="SUPFAM" id="SSF46977">
    <property type="entry name" value="Succinate dehydrogenase/fumarate reductase flavoprotein C-terminal domain"/>
    <property type="match status" value="1"/>
</dbReference>
<evidence type="ECO:0000256" key="8">
    <source>
        <dbReference type="ARBA" id="ARBA00023002"/>
    </source>
</evidence>
<dbReference type="GO" id="GO:0005737">
    <property type="term" value="C:cytoplasm"/>
    <property type="evidence" value="ECO:0007669"/>
    <property type="project" value="UniProtKB-SubCell"/>
</dbReference>
<dbReference type="RefSeq" id="WP_160776284.1">
    <property type="nucleotide sequence ID" value="NZ_WUMV01000006.1"/>
</dbReference>
<dbReference type="PANTHER" id="PTHR42716:SF2">
    <property type="entry name" value="L-ASPARTATE OXIDASE, CHLOROPLASTIC"/>
    <property type="match status" value="1"/>
</dbReference>
<evidence type="ECO:0000256" key="3">
    <source>
        <dbReference type="ARBA" id="ARBA00008562"/>
    </source>
</evidence>
<evidence type="ECO:0000256" key="9">
    <source>
        <dbReference type="ARBA" id="ARBA00048305"/>
    </source>
</evidence>
<accession>A0A7X3S8R3</accession>
<evidence type="ECO:0000313" key="16">
    <source>
        <dbReference type="Proteomes" id="UP000433101"/>
    </source>
</evidence>
<dbReference type="SUPFAM" id="SSF56425">
    <property type="entry name" value="Succinate dehydrogenase/fumarate reductase flavoprotein, catalytic domain"/>
    <property type="match status" value="1"/>
</dbReference>
<keyword evidence="5 12" id="KW-0285">Flavoprotein</keyword>
<keyword evidence="8 12" id="KW-0560">Oxidoreductase</keyword>
<dbReference type="EC" id="1.4.3.16" evidence="4 10"/>
<reference evidence="15 16" key="1">
    <citation type="submission" date="2019-12" db="EMBL/GenBank/DDBJ databases">
        <authorList>
            <person name="Li M."/>
        </authorList>
    </citation>
    <scope>NUCLEOTIDE SEQUENCE [LARGE SCALE GENOMIC DNA]</scope>
    <source>
        <strain evidence="15 16">GBMRC 2046</strain>
    </source>
</reference>
<protein>
    <recommendedName>
        <fullName evidence="4 10">L-aspartate oxidase</fullName>
        <ecNumber evidence="4 10">1.4.3.16</ecNumber>
    </recommendedName>
</protein>
<dbReference type="GO" id="GO:0008734">
    <property type="term" value="F:L-aspartate oxidase activity"/>
    <property type="evidence" value="ECO:0007669"/>
    <property type="project" value="UniProtKB-UniRule"/>
</dbReference>
<evidence type="ECO:0000256" key="4">
    <source>
        <dbReference type="ARBA" id="ARBA00012173"/>
    </source>
</evidence>
<feature type="domain" description="Fumarate reductase/succinate dehydrogenase flavoprotein-like C-terminal" evidence="14">
    <location>
        <begin position="434"/>
        <end position="511"/>
    </location>
</feature>
<keyword evidence="6 12" id="KW-0662">Pyridine nucleotide biosynthesis</keyword>
<evidence type="ECO:0000259" key="13">
    <source>
        <dbReference type="Pfam" id="PF00890"/>
    </source>
</evidence>
<dbReference type="SUPFAM" id="SSF51905">
    <property type="entry name" value="FAD/NAD(P)-binding domain"/>
    <property type="match status" value="1"/>
</dbReference>
<dbReference type="InterPro" id="IPR003953">
    <property type="entry name" value="FAD-dep_OxRdtase_2_FAD-bd"/>
</dbReference>
<dbReference type="FunFam" id="3.90.700.10:FF:000002">
    <property type="entry name" value="L-aspartate oxidase"/>
    <property type="match status" value="1"/>
</dbReference>
<evidence type="ECO:0000256" key="12">
    <source>
        <dbReference type="RuleBase" id="RU362049"/>
    </source>
</evidence>
<gene>
    <name evidence="15" type="ORF">GR183_14185</name>
</gene>
<dbReference type="InterPro" id="IPR005288">
    <property type="entry name" value="NadB"/>
</dbReference>
<organism evidence="15 16">
    <name type="scientific">Stappia sediminis</name>
    <dbReference type="NCBI Taxonomy" id="2692190"/>
    <lineage>
        <taxon>Bacteria</taxon>
        <taxon>Pseudomonadati</taxon>
        <taxon>Pseudomonadota</taxon>
        <taxon>Alphaproteobacteria</taxon>
        <taxon>Hyphomicrobiales</taxon>
        <taxon>Stappiaceae</taxon>
        <taxon>Stappia</taxon>
    </lineage>
</organism>